<organism evidence="7">
    <name type="scientific">Methanobacterium formicicum</name>
    <dbReference type="NCBI Taxonomy" id="2162"/>
    <lineage>
        <taxon>Archaea</taxon>
        <taxon>Methanobacteriati</taxon>
        <taxon>Methanobacteriota</taxon>
        <taxon>Methanomada group</taxon>
        <taxon>Methanobacteria</taxon>
        <taxon>Methanobacteriales</taxon>
        <taxon>Methanobacteriaceae</taxon>
        <taxon>Methanobacterium</taxon>
    </lineage>
</organism>
<dbReference type="PANTHER" id="PTHR43668:SF2">
    <property type="entry name" value="ALLANTOINASE"/>
    <property type="match status" value="1"/>
</dbReference>
<feature type="binding site" evidence="5">
    <location>
        <position position="56"/>
    </location>
    <ligand>
        <name>Zn(2+)</name>
        <dbReference type="ChEBI" id="CHEBI:29105"/>
        <label>1</label>
    </ligand>
</feature>
<feature type="binding site" evidence="5">
    <location>
        <position position="140"/>
    </location>
    <ligand>
        <name>Zn(2+)</name>
        <dbReference type="ChEBI" id="CHEBI:29105"/>
        <label>2</label>
    </ligand>
</feature>
<dbReference type="Gene3D" id="2.30.40.10">
    <property type="entry name" value="Urease, subunit C, domain 1"/>
    <property type="match status" value="1"/>
</dbReference>
<feature type="binding site" evidence="5">
    <location>
        <position position="140"/>
    </location>
    <ligand>
        <name>Zn(2+)</name>
        <dbReference type="ChEBI" id="CHEBI:29105"/>
        <label>1</label>
    </ligand>
</feature>
<feature type="binding site" evidence="5">
    <location>
        <position position="170"/>
    </location>
    <ligand>
        <name>Zn(2+)</name>
        <dbReference type="ChEBI" id="CHEBI:29105"/>
        <label>2</label>
    </ligand>
</feature>
<dbReference type="EMBL" id="LN515531">
    <property type="protein sequence ID" value="CEA13229.1"/>
    <property type="molecule type" value="Genomic_DNA"/>
</dbReference>
<evidence type="ECO:0000259" key="6">
    <source>
        <dbReference type="Pfam" id="PF01979"/>
    </source>
</evidence>
<keyword evidence="2 5" id="KW-0479">Metal-binding</keyword>
<feature type="binding site" evidence="5">
    <location>
        <position position="225"/>
    </location>
    <ligand>
        <name>Zn(2+)</name>
        <dbReference type="ChEBI" id="CHEBI:29105"/>
        <label>2</label>
    </ligand>
</feature>
<dbReference type="RefSeq" id="WP_048072467.1">
    <property type="nucleotide sequence ID" value="NZ_DAISQW010000009.1"/>
</dbReference>
<dbReference type="InterPro" id="IPR011059">
    <property type="entry name" value="Metal-dep_hydrolase_composite"/>
</dbReference>
<dbReference type="InterPro" id="IPR032466">
    <property type="entry name" value="Metal_Hydrolase"/>
</dbReference>
<accession>A0A090I2R5</accession>
<dbReference type="SUPFAM" id="SSF51556">
    <property type="entry name" value="Metallo-dependent hydrolases"/>
    <property type="match status" value="1"/>
</dbReference>
<proteinExistence type="inferred from homology"/>
<dbReference type="PANTHER" id="PTHR43668">
    <property type="entry name" value="ALLANTOINASE"/>
    <property type="match status" value="1"/>
</dbReference>
<dbReference type="FunFam" id="3.20.20.140:FF:000174">
    <property type="entry name" value="Dihydropyrimidinase-related protein 2"/>
    <property type="match status" value="1"/>
</dbReference>
<evidence type="ECO:0000256" key="1">
    <source>
        <dbReference type="ARBA" id="ARBA00008829"/>
    </source>
</evidence>
<dbReference type="GO" id="GO:0004038">
    <property type="term" value="F:allantoinase activity"/>
    <property type="evidence" value="ECO:0007669"/>
    <property type="project" value="TreeGrafter"/>
</dbReference>
<dbReference type="InterPro" id="IPR004722">
    <property type="entry name" value="DHOase"/>
</dbReference>
<keyword evidence="5" id="KW-0862">Zinc</keyword>
<evidence type="ECO:0000256" key="2">
    <source>
        <dbReference type="ARBA" id="ARBA00022723"/>
    </source>
</evidence>
<feature type="domain" description="Amidohydrolase-related" evidence="6">
    <location>
        <begin position="47"/>
        <end position="411"/>
    </location>
</feature>
<evidence type="ECO:0000256" key="5">
    <source>
        <dbReference type="HAMAP-Rule" id="MF_00220"/>
    </source>
</evidence>
<feature type="binding site" evidence="5">
    <location>
        <position position="58"/>
    </location>
    <ligand>
        <name>Zn(2+)</name>
        <dbReference type="ChEBI" id="CHEBI:29105"/>
        <label>1</label>
    </ligand>
</feature>
<dbReference type="GO" id="GO:0044205">
    <property type="term" value="P:'de novo' UMP biosynthetic process"/>
    <property type="evidence" value="ECO:0007669"/>
    <property type="project" value="UniProtKB-UniRule"/>
</dbReference>
<protein>
    <recommendedName>
        <fullName evidence="5">Dihydroorotase</fullName>
        <shortName evidence="5">DHOase</shortName>
        <ecNumber evidence="5">3.5.2.3</ecNumber>
    </recommendedName>
</protein>
<evidence type="ECO:0000256" key="3">
    <source>
        <dbReference type="ARBA" id="ARBA00022801"/>
    </source>
</evidence>
<dbReference type="SUPFAM" id="SSF51338">
    <property type="entry name" value="Composite domain of metallo-dependent hydrolases"/>
    <property type="match status" value="1"/>
</dbReference>
<sequence>MLDLCITNCKLEIGPEEVCLGIKDEKIVSIKKLSSSATETIDVAGKLVLPGLIDGHVHFRDPGLTIKEDFSTGSAAAAAGGFTTVLDMPNTVPPTNTPHDFRDKIGIASRKSLVDFGLHAGVADLSNIEELAKLRPASFKIFMDTVDHEFLSEAFSKISGVSGDHLISLHAEDPQVVNQCTKKMKKKGSSPELYAEARPPHAEIEAVASAIALANKFNQRIHFCHVSTRKSLKLTSEAKKAGLKITSEITPHHLFLDSGCLKTYGNLAKTNPPLRDNKNRLRVKDLHDIDIIGTDHAPHTLDEKKKDIWSAPPGIPGLETILPLLLTQLNQKKIRLGNIKRLLCETPAKIFNIPDKGFIREGMDADMVVVDLKKEGIIDPAKFQSKAKYSPFEGFNVQGVPVMTMVRGQKVMEEGHILKNQGKFVYFK</sequence>
<keyword evidence="3 5" id="KW-0378">Hydrolase</keyword>
<comment type="cofactor">
    <cofactor evidence="5">
        <name>Zn(2+)</name>
        <dbReference type="ChEBI" id="CHEBI:29105"/>
    </cofactor>
    <text evidence="5">Binds 2 Zn(2+) ions per subunit.</text>
</comment>
<name>A0A090I2R5_METFO</name>
<reference evidence="7" key="1">
    <citation type="submission" date="2014-08" db="EMBL/GenBank/DDBJ databases">
        <authorList>
            <person name="Wibberg D."/>
        </authorList>
    </citation>
    <scope>NUCLEOTIDE SEQUENCE</scope>
</reference>
<dbReference type="InterPro" id="IPR002195">
    <property type="entry name" value="Dihydroorotase_CS"/>
</dbReference>
<feature type="binding site" evidence="5">
    <location>
        <begin position="313"/>
        <end position="314"/>
    </location>
    <ligand>
        <name>substrate</name>
    </ligand>
</feature>
<dbReference type="GO" id="GO:0006145">
    <property type="term" value="P:purine nucleobase catabolic process"/>
    <property type="evidence" value="ECO:0007669"/>
    <property type="project" value="TreeGrafter"/>
</dbReference>
<feature type="binding site" evidence="5">
    <location>
        <begin position="58"/>
        <end position="60"/>
    </location>
    <ligand>
        <name>substrate</name>
    </ligand>
</feature>
<comment type="catalytic activity">
    <reaction evidence="5">
        <text>(S)-dihydroorotate + H2O = N-carbamoyl-L-aspartate + H(+)</text>
        <dbReference type="Rhea" id="RHEA:24296"/>
        <dbReference type="ChEBI" id="CHEBI:15377"/>
        <dbReference type="ChEBI" id="CHEBI:15378"/>
        <dbReference type="ChEBI" id="CHEBI:30864"/>
        <dbReference type="ChEBI" id="CHEBI:32814"/>
        <dbReference type="EC" id="3.5.2.3"/>
    </reaction>
</comment>
<dbReference type="InterPro" id="IPR006680">
    <property type="entry name" value="Amidohydro-rel"/>
</dbReference>
<comment type="similarity">
    <text evidence="5">Belongs to the metallo-dependent hydrolases superfamily. DHOase family. Class I DHOase subfamily.</text>
</comment>
<gene>
    <name evidence="5 7" type="primary">pyrC</name>
    <name evidence="7" type="ORF">DSM1535_0876</name>
</gene>
<dbReference type="HAMAP" id="MF_00220_A">
    <property type="entry name" value="PyrC_classI_A"/>
    <property type="match status" value="1"/>
</dbReference>
<dbReference type="EC" id="3.5.2.3" evidence="5"/>
<feature type="modified residue" description="N6-carboxylysine" evidence="5">
    <location>
        <position position="140"/>
    </location>
</feature>
<feature type="active site" evidence="5">
    <location>
        <position position="295"/>
    </location>
</feature>
<dbReference type="AlphaFoldDB" id="A0A090I2R5"/>
<comment type="similarity">
    <text evidence="1">Belongs to the metallo-dependent hydrolases superfamily. Hydantoinase/dihydropyrimidinase family.</text>
</comment>
<dbReference type="GO" id="GO:0005737">
    <property type="term" value="C:cytoplasm"/>
    <property type="evidence" value="ECO:0007669"/>
    <property type="project" value="TreeGrafter"/>
</dbReference>
<dbReference type="PROSITE" id="PS00483">
    <property type="entry name" value="DIHYDROOROTASE_2"/>
    <property type="match status" value="1"/>
</dbReference>
<dbReference type="Gene3D" id="3.20.20.140">
    <property type="entry name" value="Metal-dependent hydrolases"/>
    <property type="match status" value="1"/>
</dbReference>
<dbReference type="Pfam" id="PF01979">
    <property type="entry name" value="Amidohydro_1"/>
    <property type="match status" value="1"/>
</dbReference>
<dbReference type="NCBIfam" id="TIGR00857">
    <property type="entry name" value="pyrC_multi"/>
    <property type="match status" value="1"/>
</dbReference>
<evidence type="ECO:0000256" key="4">
    <source>
        <dbReference type="ARBA" id="ARBA00022975"/>
    </source>
</evidence>
<dbReference type="UniPathway" id="UPA00070">
    <property type="reaction ID" value="UER00117"/>
</dbReference>
<feature type="binding site" evidence="5">
    <location>
        <position position="90"/>
    </location>
    <ligand>
        <name>substrate</name>
    </ligand>
</feature>
<feature type="binding site" evidence="5">
    <location>
        <position position="299"/>
    </location>
    <ligand>
        <name>substrate</name>
    </ligand>
</feature>
<feature type="binding site" evidence="5">
    <location>
        <position position="295"/>
    </location>
    <ligand>
        <name>Zn(2+)</name>
        <dbReference type="ChEBI" id="CHEBI:29105"/>
        <label>1</label>
    </ligand>
</feature>
<evidence type="ECO:0000313" key="7">
    <source>
        <dbReference type="EMBL" id="CEA13229.1"/>
    </source>
</evidence>
<dbReference type="InterPro" id="IPR050138">
    <property type="entry name" value="DHOase/Allantoinase_Hydrolase"/>
</dbReference>
<dbReference type="GO" id="GO:0004151">
    <property type="term" value="F:dihydroorotase activity"/>
    <property type="evidence" value="ECO:0007669"/>
    <property type="project" value="UniProtKB-UniRule"/>
</dbReference>
<dbReference type="PATRIC" id="fig|2162.9.peg.908"/>
<dbReference type="GO" id="GO:0008270">
    <property type="term" value="F:zinc ion binding"/>
    <property type="evidence" value="ECO:0007669"/>
    <property type="project" value="UniProtKB-UniRule"/>
</dbReference>
<dbReference type="KEGG" id="mfi:DSM1535_0876"/>
<comment type="pathway">
    <text evidence="5">Pyrimidine metabolism; UMP biosynthesis via de novo pathway; (S)-dihydroorotate from bicarbonate: step 3/3.</text>
</comment>
<comment type="function">
    <text evidence="5">Catalyzes the reversible cyclization of carbamoyl aspartate to dihydroorotate.</text>
</comment>
<dbReference type="CDD" id="cd01318">
    <property type="entry name" value="DHOase_IIb"/>
    <property type="match status" value="1"/>
</dbReference>
<keyword evidence="4 5" id="KW-0665">Pyrimidine biosynthesis</keyword>